<evidence type="ECO:0000313" key="2">
    <source>
        <dbReference type="Proteomes" id="UP001470230"/>
    </source>
</evidence>
<protein>
    <recommendedName>
        <fullName evidence="3">Initiator binding domain-containing protein</fullName>
    </recommendedName>
</protein>
<proteinExistence type="predicted"/>
<reference evidence="1 2" key="1">
    <citation type="submission" date="2024-04" db="EMBL/GenBank/DDBJ databases">
        <title>Tritrichomonas musculus Genome.</title>
        <authorList>
            <person name="Alves-Ferreira E."/>
            <person name="Grigg M."/>
            <person name="Lorenzi H."/>
            <person name="Galac M."/>
        </authorList>
    </citation>
    <scope>NUCLEOTIDE SEQUENCE [LARGE SCALE GENOMIC DNA]</scope>
    <source>
        <strain evidence="1 2">EAF2021</strain>
    </source>
</reference>
<evidence type="ECO:0000313" key="1">
    <source>
        <dbReference type="EMBL" id="KAK8894174.1"/>
    </source>
</evidence>
<comment type="caution">
    <text evidence="1">The sequence shown here is derived from an EMBL/GenBank/DDBJ whole genome shotgun (WGS) entry which is preliminary data.</text>
</comment>
<keyword evidence="2" id="KW-1185">Reference proteome</keyword>
<gene>
    <name evidence="1" type="ORF">M9Y10_022607</name>
</gene>
<sequence>MCVQVLDLLLFGVLKVRKKSIQKNNSISPKIDHLFRIFQAYEQSTCSVTICSSFVKAGFDYFSKVDINYLRLNREKIENSPNFKEIWDFNFPEEELTTRRRNQKRGWINKKYFSADFQEKFSNLP</sequence>
<evidence type="ECO:0008006" key="3">
    <source>
        <dbReference type="Google" id="ProtNLM"/>
    </source>
</evidence>
<organism evidence="1 2">
    <name type="scientific">Tritrichomonas musculus</name>
    <dbReference type="NCBI Taxonomy" id="1915356"/>
    <lineage>
        <taxon>Eukaryota</taxon>
        <taxon>Metamonada</taxon>
        <taxon>Parabasalia</taxon>
        <taxon>Tritrichomonadida</taxon>
        <taxon>Tritrichomonadidae</taxon>
        <taxon>Tritrichomonas</taxon>
    </lineage>
</organism>
<dbReference type="EMBL" id="JAPFFF010000003">
    <property type="protein sequence ID" value="KAK8894174.1"/>
    <property type="molecule type" value="Genomic_DNA"/>
</dbReference>
<accession>A0ABR2KSQ4</accession>
<name>A0ABR2KSQ4_9EUKA</name>
<dbReference type="Proteomes" id="UP001470230">
    <property type="component" value="Unassembled WGS sequence"/>
</dbReference>